<dbReference type="eggNOG" id="ENOG50340X6">
    <property type="taxonomic scope" value="Bacteria"/>
</dbReference>
<evidence type="ECO:0000313" key="2">
    <source>
        <dbReference type="Proteomes" id="UP000006008"/>
    </source>
</evidence>
<proteinExistence type="predicted"/>
<sequence length="73" mass="9012">MRKFSKETLQKRLKRLEERLYNEKLRLHRVIDDMGWGTGMRRVKCTPSFQKEDELQKRIDVIKDQLKRLDENH</sequence>
<evidence type="ECO:0000313" key="1">
    <source>
        <dbReference type="EMBL" id="EHB91926.1"/>
    </source>
</evidence>
<dbReference type="PATRIC" id="fig|742725.3.peg.2071"/>
<reference evidence="1 2" key="1">
    <citation type="submission" date="2011-08" db="EMBL/GenBank/DDBJ databases">
        <title>The Genome Sequence of Alistipes indistinctus YIT 12060.</title>
        <authorList>
            <consortium name="The Broad Institute Genome Sequencing Platform"/>
            <person name="Earl A."/>
            <person name="Ward D."/>
            <person name="Feldgarden M."/>
            <person name="Gevers D."/>
            <person name="Morotomi M."/>
            <person name="Young S.K."/>
            <person name="Zeng Q."/>
            <person name="Gargeya S."/>
            <person name="Fitzgerald M."/>
            <person name="Haas B."/>
            <person name="Abouelleil A."/>
            <person name="Alvarado L."/>
            <person name="Arachchi H.M."/>
            <person name="Berlin A."/>
            <person name="Brown A."/>
            <person name="Chapman S.B."/>
            <person name="Chen Z."/>
            <person name="Dunbar C."/>
            <person name="Freedman E."/>
            <person name="Gearin G."/>
            <person name="Gellesch M."/>
            <person name="Goldberg J."/>
            <person name="Griggs A."/>
            <person name="Gujja S."/>
            <person name="Heiman D."/>
            <person name="Howarth C."/>
            <person name="Larson L."/>
            <person name="Lui A."/>
            <person name="MacDonald P.J.P."/>
            <person name="Montmayeur A."/>
            <person name="Murphy C."/>
            <person name="Neiman D."/>
            <person name="Pearson M."/>
            <person name="Priest M."/>
            <person name="Roberts A."/>
            <person name="Saif S."/>
            <person name="Shea T."/>
            <person name="Shenoy N."/>
            <person name="Sisk P."/>
            <person name="Stolte C."/>
            <person name="Sykes S."/>
            <person name="Wortman J."/>
            <person name="Nusbaum C."/>
            <person name="Birren B."/>
        </authorList>
    </citation>
    <scope>NUCLEOTIDE SEQUENCE [LARGE SCALE GENOMIC DNA]</scope>
    <source>
        <strain evidence="1 2">YIT 12060</strain>
    </source>
</reference>
<dbReference type="STRING" id="742725.HMPREF9450_01975"/>
<dbReference type="Proteomes" id="UP000006008">
    <property type="component" value="Unassembled WGS sequence"/>
</dbReference>
<keyword evidence="2" id="KW-1185">Reference proteome</keyword>
<accession>G5HBG0</accession>
<gene>
    <name evidence="1" type="ORF">HMPREF9450_01975</name>
</gene>
<protein>
    <submittedName>
        <fullName evidence="1">Uncharacterized protein</fullName>
    </submittedName>
</protein>
<organism evidence="1 2">
    <name type="scientific">Alistipes indistinctus YIT 12060</name>
    <dbReference type="NCBI Taxonomy" id="742725"/>
    <lineage>
        <taxon>Bacteria</taxon>
        <taxon>Pseudomonadati</taxon>
        <taxon>Bacteroidota</taxon>
        <taxon>Bacteroidia</taxon>
        <taxon>Bacteroidales</taxon>
        <taxon>Rikenellaceae</taxon>
        <taxon>Alistipes</taxon>
    </lineage>
</organism>
<dbReference type="OrthoDB" id="1099130at2"/>
<dbReference type="HOGENOM" id="CLU_2696323_0_0_10"/>
<dbReference type="AlphaFoldDB" id="G5HBG0"/>
<name>G5HBG0_9BACT</name>
<dbReference type="EMBL" id="ADLD01000013">
    <property type="protein sequence ID" value="EHB91926.1"/>
    <property type="molecule type" value="Genomic_DNA"/>
</dbReference>
<dbReference type="GeneID" id="92815004"/>
<comment type="caution">
    <text evidence="1">The sequence shown here is derived from an EMBL/GenBank/DDBJ whole genome shotgun (WGS) entry which is preliminary data.</text>
</comment>
<dbReference type="RefSeq" id="WP_009134781.1">
    <property type="nucleotide sequence ID" value="NZ_CP102250.1"/>
</dbReference>